<keyword evidence="1" id="KW-0812">Transmembrane</keyword>
<dbReference type="PANTHER" id="PTHR32063">
    <property type="match status" value="1"/>
</dbReference>
<dbReference type="AlphaFoldDB" id="A0A7Y2E8W1"/>
<dbReference type="Gene3D" id="1.20.1640.10">
    <property type="entry name" value="Multidrug efflux transporter AcrB transmembrane domain"/>
    <property type="match status" value="1"/>
</dbReference>
<sequence length="336" mass="37086">MKSLIELAVRRRVSVLMSVLAVCAFGIVGYQRLALDLFPDISYPSLTVQTEFPDTAPQEVENLVTRPVEEAVGVLRGLTSIHSVSRAGVSEVTLEFDWDSDMDLLSMDVREKVDRLVLPEETEDPIVLRFDPSLDPIIRVALVGPDDLSAIRNIADKKVKQSFETVKGIAAAQIKGGLEEEIQIDVDQERLAALGIPLDRIAQVVGVSNVNLPGGSLRSVDSQFLIRTLNEFDDLAEIENLIIRQDEGAPVRLADVAEVYRGAKEREEITRVGGRECVQVDIFKEGDANTVAVARVTQEKLAEIRDDLPPGYELVTLFDQSLFIQQAIQEVRNAAL</sequence>
<accession>A0A7Y2E8W1</accession>
<dbReference type="InterPro" id="IPR001036">
    <property type="entry name" value="Acrflvin-R"/>
</dbReference>
<dbReference type="GO" id="GO:0005886">
    <property type="term" value="C:plasma membrane"/>
    <property type="evidence" value="ECO:0007669"/>
    <property type="project" value="TreeGrafter"/>
</dbReference>
<dbReference type="Gene3D" id="3.30.70.1430">
    <property type="entry name" value="Multidrug efflux transporter AcrB pore domain"/>
    <property type="match status" value="1"/>
</dbReference>
<dbReference type="InterPro" id="IPR027463">
    <property type="entry name" value="AcrB_DN_DC_subdom"/>
</dbReference>
<reference evidence="2 3" key="1">
    <citation type="submission" date="2020-03" db="EMBL/GenBank/DDBJ databases">
        <title>Metabolic flexibility allows generalist bacteria to become dominant in a frequently disturbed ecosystem.</title>
        <authorList>
            <person name="Chen Y.-J."/>
            <person name="Leung P.M."/>
            <person name="Bay S.K."/>
            <person name="Hugenholtz P."/>
            <person name="Kessler A.J."/>
            <person name="Shelley G."/>
            <person name="Waite D.W."/>
            <person name="Cook P.L."/>
            <person name="Greening C."/>
        </authorList>
    </citation>
    <scope>NUCLEOTIDE SEQUENCE [LARGE SCALE GENOMIC DNA]</scope>
    <source>
        <strain evidence="2">SS_bin_28</strain>
    </source>
</reference>
<dbReference type="SUPFAM" id="SSF82693">
    <property type="entry name" value="Multidrug efflux transporter AcrB pore domain, PN1, PN2, PC1 and PC2 subdomains"/>
    <property type="match status" value="2"/>
</dbReference>
<keyword evidence="1" id="KW-0472">Membrane</keyword>
<dbReference type="GO" id="GO:0042910">
    <property type="term" value="F:xenobiotic transmembrane transporter activity"/>
    <property type="evidence" value="ECO:0007669"/>
    <property type="project" value="TreeGrafter"/>
</dbReference>
<comment type="caution">
    <text evidence="2">The sequence shown here is derived from an EMBL/GenBank/DDBJ whole genome shotgun (WGS) entry which is preliminary data.</text>
</comment>
<dbReference type="Gene3D" id="3.30.2090.10">
    <property type="entry name" value="Multidrug efflux transporter AcrB TolC docking domain, DN and DC subdomains"/>
    <property type="match status" value="1"/>
</dbReference>
<feature type="transmembrane region" description="Helical" evidence="1">
    <location>
        <begin position="12"/>
        <end position="30"/>
    </location>
</feature>
<dbReference type="SUPFAM" id="SSF82714">
    <property type="entry name" value="Multidrug efflux transporter AcrB TolC docking domain, DN and DC subdomains"/>
    <property type="match status" value="1"/>
</dbReference>
<name>A0A7Y2E8W1_UNCEI</name>
<dbReference type="PANTHER" id="PTHR32063:SF0">
    <property type="entry name" value="SWARMING MOTILITY PROTEIN SWRC"/>
    <property type="match status" value="1"/>
</dbReference>
<evidence type="ECO:0000313" key="2">
    <source>
        <dbReference type="EMBL" id="NNF05535.1"/>
    </source>
</evidence>
<feature type="non-terminal residue" evidence="2">
    <location>
        <position position="336"/>
    </location>
</feature>
<dbReference type="Gene3D" id="3.30.70.1320">
    <property type="entry name" value="Multidrug efflux transporter AcrB pore domain like"/>
    <property type="match status" value="1"/>
</dbReference>
<keyword evidence="1" id="KW-1133">Transmembrane helix</keyword>
<organism evidence="2 3">
    <name type="scientific">Eiseniibacteriota bacterium</name>
    <dbReference type="NCBI Taxonomy" id="2212470"/>
    <lineage>
        <taxon>Bacteria</taxon>
        <taxon>Candidatus Eiseniibacteriota</taxon>
    </lineage>
</organism>
<evidence type="ECO:0000256" key="1">
    <source>
        <dbReference type="SAM" id="Phobius"/>
    </source>
</evidence>
<proteinExistence type="predicted"/>
<protein>
    <submittedName>
        <fullName evidence="2">Efflux RND transporter permease subunit</fullName>
    </submittedName>
</protein>
<dbReference type="Pfam" id="PF00873">
    <property type="entry name" value="ACR_tran"/>
    <property type="match status" value="1"/>
</dbReference>
<evidence type="ECO:0000313" key="3">
    <source>
        <dbReference type="Proteomes" id="UP000547674"/>
    </source>
</evidence>
<dbReference type="EMBL" id="JABDJR010000071">
    <property type="protein sequence ID" value="NNF05535.1"/>
    <property type="molecule type" value="Genomic_DNA"/>
</dbReference>
<gene>
    <name evidence="2" type="ORF">HKN21_02125</name>
</gene>
<dbReference type="Proteomes" id="UP000547674">
    <property type="component" value="Unassembled WGS sequence"/>
</dbReference>